<reference evidence="2 3" key="1">
    <citation type="submission" date="2019-08" db="EMBL/GenBank/DDBJ databases">
        <title>The genome of the soybean aphid Biotype 1, its phylome, world population structure and adaptation to the North American continent.</title>
        <authorList>
            <person name="Giordano R."/>
            <person name="Donthu R.K."/>
            <person name="Hernandez A.G."/>
            <person name="Wright C.L."/>
            <person name="Zimin A.V."/>
        </authorList>
    </citation>
    <scope>NUCLEOTIDE SEQUENCE [LARGE SCALE GENOMIC DNA]</scope>
    <source>
        <tissue evidence="2">Whole aphids</tissue>
    </source>
</reference>
<name>A0A6G0U315_APHGL</name>
<feature type="compositionally biased region" description="Polar residues" evidence="1">
    <location>
        <begin position="295"/>
        <end position="305"/>
    </location>
</feature>
<dbReference type="AlphaFoldDB" id="A0A6G0U315"/>
<organism evidence="2 3">
    <name type="scientific">Aphis glycines</name>
    <name type="common">Soybean aphid</name>
    <dbReference type="NCBI Taxonomy" id="307491"/>
    <lineage>
        <taxon>Eukaryota</taxon>
        <taxon>Metazoa</taxon>
        <taxon>Ecdysozoa</taxon>
        <taxon>Arthropoda</taxon>
        <taxon>Hexapoda</taxon>
        <taxon>Insecta</taxon>
        <taxon>Pterygota</taxon>
        <taxon>Neoptera</taxon>
        <taxon>Paraneoptera</taxon>
        <taxon>Hemiptera</taxon>
        <taxon>Sternorrhyncha</taxon>
        <taxon>Aphidomorpha</taxon>
        <taxon>Aphidoidea</taxon>
        <taxon>Aphididae</taxon>
        <taxon>Aphidini</taxon>
        <taxon>Aphis</taxon>
        <taxon>Aphis</taxon>
    </lineage>
</organism>
<sequence>MTTVGEQSRNIVKRASRYLIERQHVEVTGHVGSEGERDEAAIHTARGFVSINNDETVILEQKAGKCYYGFSKVVANGIKAKQSFLVVNTSLISLFHGRIFFRVHTFLKTKSWTRRNSPNDTLLHNIKLKMGVSMDVINFLLANCQTSPIGYTHIVDHFLQKNKKKLTLRDHMYNIDTEKIKSLRQVNEICFTLDKREILFIRSLFIHTKDSVFIRIFFLEYRRRNMLLYNIHNLTLLHFFNTAKKKVKLTFKYKVNQFQMRQTKDGIGIRQNHYIRATAVVIMCDEDAAYESLGNNENQDIGQTTDNNNNNNKNDNNNNNNNMHITVAASTTRSLIKTIETFILHSSYNINIYEAITRNNVSFSNFEGGFRWKSEYP</sequence>
<comment type="caution">
    <text evidence="2">The sequence shown here is derived from an EMBL/GenBank/DDBJ whole genome shotgun (WGS) entry which is preliminary data.</text>
</comment>
<evidence type="ECO:0000313" key="2">
    <source>
        <dbReference type="EMBL" id="KAE9543495.1"/>
    </source>
</evidence>
<proteinExistence type="predicted"/>
<evidence type="ECO:0000256" key="1">
    <source>
        <dbReference type="SAM" id="MobiDB-lite"/>
    </source>
</evidence>
<accession>A0A6G0U315</accession>
<dbReference type="EMBL" id="VYZN01000008">
    <property type="protein sequence ID" value="KAE9543495.1"/>
    <property type="molecule type" value="Genomic_DNA"/>
</dbReference>
<keyword evidence="3" id="KW-1185">Reference proteome</keyword>
<feature type="region of interest" description="Disordered" evidence="1">
    <location>
        <begin position="295"/>
        <end position="323"/>
    </location>
</feature>
<feature type="compositionally biased region" description="Low complexity" evidence="1">
    <location>
        <begin position="306"/>
        <end position="322"/>
    </location>
</feature>
<protein>
    <submittedName>
        <fullName evidence="2">Uncharacterized protein</fullName>
    </submittedName>
</protein>
<evidence type="ECO:0000313" key="3">
    <source>
        <dbReference type="Proteomes" id="UP000475862"/>
    </source>
</evidence>
<dbReference type="Proteomes" id="UP000475862">
    <property type="component" value="Unassembled WGS sequence"/>
</dbReference>
<gene>
    <name evidence="2" type="ORF">AGLY_002295</name>
</gene>